<dbReference type="AlphaFoldDB" id="A0A3Q0JCA4"/>
<accession>A0A3Q0JCA4</accession>
<name>A0A3Q0JCA4_DIACI</name>
<dbReference type="RefSeq" id="XP_026684573.1">
    <property type="nucleotide sequence ID" value="XM_026828772.1"/>
</dbReference>
<keyword evidence="1" id="KW-1185">Reference proteome</keyword>
<organism evidence="1 2">
    <name type="scientific">Diaphorina citri</name>
    <name type="common">Asian citrus psyllid</name>
    <dbReference type="NCBI Taxonomy" id="121845"/>
    <lineage>
        <taxon>Eukaryota</taxon>
        <taxon>Metazoa</taxon>
        <taxon>Ecdysozoa</taxon>
        <taxon>Arthropoda</taxon>
        <taxon>Hexapoda</taxon>
        <taxon>Insecta</taxon>
        <taxon>Pterygota</taxon>
        <taxon>Neoptera</taxon>
        <taxon>Paraneoptera</taxon>
        <taxon>Hemiptera</taxon>
        <taxon>Sternorrhyncha</taxon>
        <taxon>Psylloidea</taxon>
        <taxon>Psyllidae</taxon>
        <taxon>Diaphorininae</taxon>
        <taxon>Diaphorina</taxon>
    </lineage>
</organism>
<protein>
    <submittedName>
        <fullName evidence="2">Uncharacterized protein LOC113470385</fullName>
    </submittedName>
</protein>
<dbReference type="GeneID" id="113470385"/>
<dbReference type="KEGG" id="dci:113470385"/>
<sequence>MAMLLNTDILVFEALKYLSAASEAPVGEHQIMSLVNFKSTVTLSGGEIRQALASLHKLSMIDVFVPLTHAASGCCGDACGGCCGAGCCSATCCGGCGCGRYYRVKIGSLV</sequence>
<reference evidence="2" key="1">
    <citation type="submission" date="2025-08" db="UniProtKB">
        <authorList>
            <consortium name="RefSeq"/>
        </authorList>
    </citation>
    <scope>IDENTIFICATION</scope>
</reference>
<evidence type="ECO:0000313" key="1">
    <source>
        <dbReference type="Proteomes" id="UP000079169"/>
    </source>
</evidence>
<gene>
    <name evidence="2" type="primary">LOC113470385</name>
</gene>
<dbReference type="PaxDb" id="121845-A0A3Q0JCA4"/>
<evidence type="ECO:0000313" key="2">
    <source>
        <dbReference type="RefSeq" id="XP_026684573.1"/>
    </source>
</evidence>
<dbReference type="Proteomes" id="UP000079169">
    <property type="component" value="Unplaced"/>
</dbReference>
<proteinExistence type="predicted"/>